<dbReference type="Proteomes" id="UP001160148">
    <property type="component" value="Unassembled WGS sequence"/>
</dbReference>
<sequence length="125" mass="14835">MNHNEDVNDYCHRVEKLYYQLCTVSTLNKEPAEAKIIHETLRDQTLAVFIKGLVEPIRTIVKSRNAKTLEIAKQIVMSEQVELRLEQENRNHYSSSYSQNNNQRRSNYENRNNRNIRPNNFVRAE</sequence>
<keyword evidence="3" id="KW-1185">Reference proteome</keyword>
<dbReference type="EMBL" id="CARXXK010001655">
    <property type="protein sequence ID" value="CAI6377143.1"/>
    <property type="molecule type" value="Genomic_DNA"/>
</dbReference>
<evidence type="ECO:0000256" key="1">
    <source>
        <dbReference type="SAM" id="MobiDB-lite"/>
    </source>
</evidence>
<proteinExistence type="predicted"/>
<feature type="region of interest" description="Disordered" evidence="1">
    <location>
        <begin position="87"/>
        <end position="125"/>
    </location>
</feature>
<evidence type="ECO:0000313" key="3">
    <source>
        <dbReference type="Proteomes" id="UP001160148"/>
    </source>
</evidence>
<dbReference type="AlphaFoldDB" id="A0AAV0Y9L2"/>
<reference evidence="2 3" key="1">
    <citation type="submission" date="2023-01" db="EMBL/GenBank/DDBJ databases">
        <authorList>
            <person name="Whitehead M."/>
        </authorList>
    </citation>
    <scope>NUCLEOTIDE SEQUENCE [LARGE SCALE GENOMIC DNA]</scope>
</reference>
<comment type="caution">
    <text evidence="2">The sequence shown here is derived from an EMBL/GenBank/DDBJ whole genome shotgun (WGS) entry which is preliminary data.</text>
</comment>
<feature type="compositionally biased region" description="Low complexity" evidence="1">
    <location>
        <begin position="92"/>
        <end position="105"/>
    </location>
</feature>
<evidence type="ECO:0000313" key="2">
    <source>
        <dbReference type="EMBL" id="CAI6377143.1"/>
    </source>
</evidence>
<name>A0AAV0Y9L2_9HEMI</name>
<organism evidence="2 3">
    <name type="scientific">Macrosiphum euphorbiae</name>
    <name type="common">potato aphid</name>
    <dbReference type="NCBI Taxonomy" id="13131"/>
    <lineage>
        <taxon>Eukaryota</taxon>
        <taxon>Metazoa</taxon>
        <taxon>Ecdysozoa</taxon>
        <taxon>Arthropoda</taxon>
        <taxon>Hexapoda</taxon>
        <taxon>Insecta</taxon>
        <taxon>Pterygota</taxon>
        <taxon>Neoptera</taxon>
        <taxon>Paraneoptera</taxon>
        <taxon>Hemiptera</taxon>
        <taxon>Sternorrhyncha</taxon>
        <taxon>Aphidomorpha</taxon>
        <taxon>Aphidoidea</taxon>
        <taxon>Aphididae</taxon>
        <taxon>Macrosiphini</taxon>
        <taxon>Macrosiphum</taxon>
    </lineage>
</organism>
<gene>
    <name evidence="2" type="ORF">MEUPH1_LOCUS30444</name>
</gene>
<protein>
    <submittedName>
        <fullName evidence="2">Uncharacterized protein</fullName>
    </submittedName>
</protein>
<feature type="compositionally biased region" description="Low complexity" evidence="1">
    <location>
        <begin position="113"/>
        <end position="125"/>
    </location>
</feature>
<accession>A0AAV0Y9L2</accession>